<dbReference type="STRING" id="305507.SAMN04489724_0745"/>
<keyword evidence="2" id="KW-1185">Reference proteome</keyword>
<dbReference type="AlphaFoldDB" id="A0A1I6Y041"/>
<dbReference type="InterPro" id="IPR041055">
    <property type="entry name" value="Kinase-PolyVal"/>
</dbReference>
<dbReference type="OrthoDB" id="1079625at2"/>
<dbReference type="RefSeq" id="WP_091691346.1">
    <property type="nucleotide sequence ID" value="NZ_FPBF01000001.1"/>
</dbReference>
<protein>
    <submittedName>
        <fullName evidence="1">Uncharacterized protein</fullName>
    </submittedName>
</protein>
<accession>A0A1I6Y041</accession>
<dbReference type="Proteomes" id="UP000199673">
    <property type="component" value="Unassembled WGS sequence"/>
</dbReference>
<name>A0A1I6Y041_9BACT</name>
<dbReference type="EMBL" id="FPBF01000001">
    <property type="protein sequence ID" value="SFT43581.1"/>
    <property type="molecule type" value="Genomic_DNA"/>
</dbReference>
<gene>
    <name evidence="1" type="ORF">SAMN04489724_0745</name>
</gene>
<sequence>MDVKQTKYELQHIIQGASSASYDALIQTVSHYLKSGKRTGPVAEEKHQNKIQETARLKVFAKENQLFIKKISEEKFISSGAEQKVYIKGAKQVIKLNDAIYYASWEDYFHNLLLHNYFFSDTAYELLGFYELNSVLYAVVSQPYVKANCMTDLNEVKSFMAVNGFLNTRRHDYYHPDLGLIIEDLHDENVLTNDGLLYFIDTVFYIDPVEFWKIFN</sequence>
<evidence type="ECO:0000313" key="1">
    <source>
        <dbReference type="EMBL" id="SFT43581.1"/>
    </source>
</evidence>
<proteinExistence type="predicted"/>
<dbReference type="Pfam" id="PF18762">
    <property type="entry name" value="Kinase-PolyVal"/>
    <property type="match status" value="1"/>
</dbReference>
<evidence type="ECO:0000313" key="2">
    <source>
        <dbReference type="Proteomes" id="UP000199673"/>
    </source>
</evidence>
<organism evidence="1 2">
    <name type="scientific">Algoriphagus locisalis</name>
    <dbReference type="NCBI Taxonomy" id="305507"/>
    <lineage>
        <taxon>Bacteria</taxon>
        <taxon>Pseudomonadati</taxon>
        <taxon>Bacteroidota</taxon>
        <taxon>Cytophagia</taxon>
        <taxon>Cytophagales</taxon>
        <taxon>Cyclobacteriaceae</taxon>
        <taxon>Algoriphagus</taxon>
    </lineage>
</organism>
<reference evidence="2" key="1">
    <citation type="submission" date="2016-10" db="EMBL/GenBank/DDBJ databases">
        <authorList>
            <person name="Varghese N."/>
            <person name="Submissions S."/>
        </authorList>
    </citation>
    <scope>NUCLEOTIDE SEQUENCE [LARGE SCALE GENOMIC DNA]</scope>
    <source>
        <strain evidence="2">DSM 23445</strain>
    </source>
</reference>